<keyword evidence="1" id="KW-0472">Membrane</keyword>
<proteinExistence type="predicted"/>
<evidence type="ECO:0000313" key="2">
    <source>
        <dbReference type="EMBL" id="SPL63312.1"/>
    </source>
</evidence>
<keyword evidence="1" id="KW-1133">Transmembrane helix</keyword>
<name>A0A2P9HGU4_9HYPH</name>
<dbReference type="Proteomes" id="UP000246073">
    <property type="component" value="Unassembled WGS sequence"/>
</dbReference>
<dbReference type="EMBL" id="OOFM01000004">
    <property type="protein sequence ID" value="SPL63312.1"/>
    <property type="molecule type" value="Genomic_DNA"/>
</dbReference>
<reference evidence="3" key="1">
    <citation type="submission" date="2017-12" db="EMBL/GenBank/DDBJ databases">
        <authorList>
            <person name="Diaz M."/>
        </authorList>
    </citation>
    <scope>NUCLEOTIDE SEQUENCE [LARGE SCALE GENOMIC DNA]</scope>
    <source>
        <strain evidence="3">FI11154</strain>
    </source>
</reference>
<dbReference type="AlphaFoldDB" id="A0A2P9HGU4"/>
<evidence type="ECO:0000256" key="1">
    <source>
        <dbReference type="SAM" id="Phobius"/>
    </source>
</evidence>
<keyword evidence="1" id="KW-0812">Transmembrane</keyword>
<protein>
    <submittedName>
        <fullName evidence="2">Uncharacterized protein</fullName>
    </submittedName>
</protein>
<sequence>MTRSWTCSHRDKKLKLISLKGRSLCISIFYLSYSALLFFRTPVLTPTSGPAFITRLQ</sequence>
<feature type="transmembrane region" description="Helical" evidence="1">
    <location>
        <begin position="21"/>
        <end position="39"/>
    </location>
</feature>
<organism evidence="2 3">
    <name type="scientific">Ochrobactrum soli</name>
    <dbReference type="NCBI Taxonomy" id="2448455"/>
    <lineage>
        <taxon>Bacteria</taxon>
        <taxon>Pseudomonadati</taxon>
        <taxon>Pseudomonadota</taxon>
        <taxon>Alphaproteobacteria</taxon>
        <taxon>Hyphomicrobiales</taxon>
        <taxon>Brucellaceae</taxon>
        <taxon>Brucella/Ochrobactrum group</taxon>
        <taxon>Ochrobactrum</taxon>
    </lineage>
</organism>
<evidence type="ECO:0000313" key="3">
    <source>
        <dbReference type="Proteomes" id="UP000246073"/>
    </source>
</evidence>
<accession>A0A2P9HGU4</accession>
<gene>
    <name evidence="2" type="ORF">OHAE_3244</name>
</gene>